<gene>
    <name evidence="1" type="ORF">IO99_18555</name>
</gene>
<sequence length="59" mass="6609">MNMKIEKCIKSSFSVIGKEGSTKEGSGFVSKLWKDANNHFDEVDFLAKKDEKGNVLGVW</sequence>
<dbReference type="AlphaFoldDB" id="A0A084J762"/>
<evidence type="ECO:0000313" key="2">
    <source>
        <dbReference type="Proteomes" id="UP000028542"/>
    </source>
</evidence>
<name>A0A084J762_9CLOT</name>
<organism evidence="1 2">
    <name type="scientific">Clostridium sulfidigenes</name>
    <dbReference type="NCBI Taxonomy" id="318464"/>
    <lineage>
        <taxon>Bacteria</taxon>
        <taxon>Bacillati</taxon>
        <taxon>Bacillota</taxon>
        <taxon>Clostridia</taxon>
        <taxon>Eubacteriales</taxon>
        <taxon>Clostridiaceae</taxon>
        <taxon>Clostridium</taxon>
    </lineage>
</organism>
<comment type="caution">
    <text evidence="1">The sequence shown here is derived from an EMBL/GenBank/DDBJ whole genome shotgun (WGS) entry which is preliminary data.</text>
</comment>
<dbReference type="STRING" id="318464.IO99_18555"/>
<proteinExistence type="predicted"/>
<dbReference type="EMBL" id="JPMD01000066">
    <property type="protein sequence ID" value="KEZ84796.1"/>
    <property type="molecule type" value="Genomic_DNA"/>
</dbReference>
<dbReference type="Proteomes" id="UP000028542">
    <property type="component" value="Unassembled WGS sequence"/>
</dbReference>
<accession>A0A084J762</accession>
<keyword evidence="2" id="KW-1185">Reference proteome</keyword>
<protein>
    <submittedName>
        <fullName evidence="1">Transcriptional regulator</fullName>
    </submittedName>
</protein>
<reference evidence="1 2" key="1">
    <citation type="submission" date="2014-07" db="EMBL/GenBank/DDBJ databases">
        <title>Draft genome of Clostridium sulfidigenes 113A isolated from sediments associated with methane hydrate from Krishna Godavari basin.</title>
        <authorList>
            <person name="Honkalas V.S."/>
            <person name="Dabir A.P."/>
            <person name="Arora P."/>
            <person name="Dhakephalkar P.K."/>
        </authorList>
    </citation>
    <scope>NUCLEOTIDE SEQUENCE [LARGE SCALE GENOMIC DNA]</scope>
    <source>
        <strain evidence="1 2">113A</strain>
    </source>
</reference>
<feature type="non-terminal residue" evidence="1">
    <location>
        <position position="59"/>
    </location>
</feature>
<evidence type="ECO:0000313" key="1">
    <source>
        <dbReference type="EMBL" id="KEZ84796.1"/>
    </source>
</evidence>